<evidence type="ECO:0000256" key="9">
    <source>
        <dbReference type="ARBA" id="ARBA00022729"/>
    </source>
</evidence>
<evidence type="ECO:0000313" key="20">
    <source>
        <dbReference type="Proteomes" id="UP001446871"/>
    </source>
</evidence>
<feature type="region of interest" description="Disordered" evidence="16">
    <location>
        <begin position="175"/>
        <end position="194"/>
    </location>
</feature>
<dbReference type="EMBL" id="JAQQWM010000008">
    <property type="protein sequence ID" value="KAK8053716.1"/>
    <property type="molecule type" value="Genomic_DNA"/>
</dbReference>
<evidence type="ECO:0000256" key="7">
    <source>
        <dbReference type="ARBA" id="ARBA00022622"/>
    </source>
</evidence>
<evidence type="ECO:0000256" key="2">
    <source>
        <dbReference type="ARBA" id="ARBA00004613"/>
    </source>
</evidence>
<evidence type="ECO:0000256" key="16">
    <source>
        <dbReference type="SAM" id="MobiDB-lite"/>
    </source>
</evidence>
<feature type="binding site" description="axial binding residue" evidence="15">
    <location>
        <position position="63"/>
    </location>
    <ligand>
        <name>heme</name>
        <dbReference type="ChEBI" id="CHEBI:30413"/>
    </ligand>
    <ligandPart>
        <name>Fe</name>
        <dbReference type="ChEBI" id="CHEBI:18248"/>
    </ligandPart>
</feature>
<keyword evidence="5" id="KW-0964">Secreted</keyword>
<keyword evidence="6 15" id="KW-0349">Heme</keyword>
<evidence type="ECO:0000256" key="12">
    <source>
        <dbReference type="ARBA" id="ARBA00023157"/>
    </source>
</evidence>
<keyword evidence="12 15" id="KW-1015">Disulfide bond</keyword>
<organism evidence="19 20">
    <name type="scientific">Apiospora saccharicola</name>
    <dbReference type="NCBI Taxonomy" id="335842"/>
    <lineage>
        <taxon>Eukaryota</taxon>
        <taxon>Fungi</taxon>
        <taxon>Dikarya</taxon>
        <taxon>Ascomycota</taxon>
        <taxon>Pezizomycotina</taxon>
        <taxon>Sordariomycetes</taxon>
        <taxon>Xylariomycetidae</taxon>
        <taxon>Amphisphaeriales</taxon>
        <taxon>Apiosporaceae</taxon>
        <taxon>Apiospora</taxon>
    </lineage>
</organism>
<evidence type="ECO:0000256" key="1">
    <source>
        <dbReference type="ARBA" id="ARBA00004609"/>
    </source>
</evidence>
<keyword evidence="10 15" id="KW-0408">Iron</keyword>
<accession>A0ABR1U4A6</accession>
<evidence type="ECO:0000256" key="15">
    <source>
        <dbReference type="PROSITE-ProRule" id="PRU01356"/>
    </source>
</evidence>
<dbReference type="SMART" id="SM00747">
    <property type="entry name" value="CFEM"/>
    <property type="match status" value="1"/>
</dbReference>
<name>A0ABR1U4A6_9PEZI</name>
<keyword evidence="7" id="KW-0336">GPI-anchor</keyword>
<comment type="similarity">
    <text evidence="3">Belongs to the RBT5 family.</text>
</comment>
<proteinExistence type="inferred from homology"/>
<evidence type="ECO:0000259" key="18">
    <source>
        <dbReference type="PROSITE" id="PS52012"/>
    </source>
</evidence>
<keyword evidence="11" id="KW-0472">Membrane</keyword>
<reference evidence="19 20" key="1">
    <citation type="submission" date="2023-01" db="EMBL/GenBank/DDBJ databases">
        <title>Analysis of 21 Apiospora genomes using comparative genomics revels a genus with tremendous synthesis potential of carbohydrate active enzymes and secondary metabolites.</title>
        <authorList>
            <person name="Sorensen T."/>
        </authorList>
    </citation>
    <scope>NUCLEOTIDE SEQUENCE [LARGE SCALE GENOMIC DNA]</scope>
    <source>
        <strain evidence="19 20">CBS 83171</strain>
    </source>
</reference>
<evidence type="ECO:0000256" key="10">
    <source>
        <dbReference type="ARBA" id="ARBA00023004"/>
    </source>
</evidence>
<dbReference type="InterPro" id="IPR051735">
    <property type="entry name" value="CFEM_domain"/>
</dbReference>
<evidence type="ECO:0000256" key="5">
    <source>
        <dbReference type="ARBA" id="ARBA00022525"/>
    </source>
</evidence>
<keyword evidence="14" id="KW-0449">Lipoprotein</keyword>
<dbReference type="PANTHER" id="PTHR37928:SF2">
    <property type="entry name" value="GPI ANCHORED CFEM DOMAIN PROTEIN (AFU_ORTHOLOGUE AFUA_6G10580)"/>
    <property type="match status" value="1"/>
</dbReference>
<evidence type="ECO:0000313" key="19">
    <source>
        <dbReference type="EMBL" id="KAK8053716.1"/>
    </source>
</evidence>
<feature type="disulfide bond" evidence="15">
    <location>
        <begin position="59"/>
        <end position="66"/>
    </location>
</feature>
<comment type="caution">
    <text evidence="19">The sequence shown here is derived from an EMBL/GenBank/DDBJ whole genome shotgun (WGS) entry which is preliminary data.</text>
</comment>
<evidence type="ECO:0000256" key="6">
    <source>
        <dbReference type="ARBA" id="ARBA00022617"/>
    </source>
</evidence>
<evidence type="ECO:0000256" key="14">
    <source>
        <dbReference type="ARBA" id="ARBA00023288"/>
    </source>
</evidence>
<evidence type="ECO:0000256" key="4">
    <source>
        <dbReference type="ARBA" id="ARBA00022475"/>
    </source>
</evidence>
<keyword evidence="4" id="KW-1003">Cell membrane</keyword>
<dbReference type="PANTHER" id="PTHR37928">
    <property type="entry name" value="CFEM DOMAIN PROTEIN (AFU_ORTHOLOGUE AFUA_6G14090)"/>
    <property type="match status" value="1"/>
</dbReference>
<dbReference type="Proteomes" id="UP001446871">
    <property type="component" value="Unassembled WGS sequence"/>
</dbReference>
<dbReference type="InterPro" id="IPR008427">
    <property type="entry name" value="Extracellular_membr_CFEM_dom"/>
</dbReference>
<keyword evidence="9 17" id="KW-0732">Signal</keyword>
<sequence length="225" mass="21311">MKSHRLLSGISILGLLGGGALATDDHGDGGGSKCMMVALTKIPKCAQMCFMKGAPDIGCSGTDFACQCSQRASMMAAIEGCVKDGCPSAKYQAVIDGGQSVCDCVKDCKSSAPGAASASGLASGMSGASAASASPTAAGSFKSSPAAASSSPKAASTPCATVTVSVTAVPVPASSSAPAAASKTSTPGVASTSATTPPAIVTAAATGSQAPIGLVAGVAFAVALL</sequence>
<gene>
    <name evidence="19" type="ORF">PG996_013017</name>
</gene>
<feature type="signal peptide" evidence="17">
    <location>
        <begin position="1"/>
        <end position="22"/>
    </location>
</feature>
<protein>
    <recommendedName>
        <fullName evidence="18">CFEM domain-containing protein</fullName>
    </recommendedName>
</protein>
<keyword evidence="20" id="KW-1185">Reference proteome</keyword>
<evidence type="ECO:0000256" key="17">
    <source>
        <dbReference type="SAM" id="SignalP"/>
    </source>
</evidence>
<evidence type="ECO:0000256" key="11">
    <source>
        <dbReference type="ARBA" id="ARBA00023136"/>
    </source>
</evidence>
<dbReference type="Pfam" id="PF05730">
    <property type="entry name" value="CFEM"/>
    <property type="match status" value="1"/>
</dbReference>
<evidence type="ECO:0000256" key="3">
    <source>
        <dbReference type="ARBA" id="ARBA00010031"/>
    </source>
</evidence>
<feature type="domain" description="CFEM" evidence="18">
    <location>
        <begin position="17"/>
        <end position="129"/>
    </location>
</feature>
<keyword evidence="8 15" id="KW-0479">Metal-binding</keyword>
<evidence type="ECO:0000256" key="8">
    <source>
        <dbReference type="ARBA" id="ARBA00022723"/>
    </source>
</evidence>
<dbReference type="PROSITE" id="PS52012">
    <property type="entry name" value="CFEM"/>
    <property type="match status" value="1"/>
</dbReference>
<evidence type="ECO:0000256" key="13">
    <source>
        <dbReference type="ARBA" id="ARBA00023180"/>
    </source>
</evidence>
<feature type="chain" id="PRO_5046026905" description="CFEM domain-containing protein" evidence="17">
    <location>
        <begin position="23"/>
        <end position="225"/>
    </location>
</feature>
<comment type="subcellular location">
    <subcellularLocation>
        <location evidence="1">Cell membrane</location>
        <topology evidence="1">Lipid-anchor</topology>
        <topology evidence="1">GPI-anchor</topology>
    </subcellularLocation>
    <subcellularLocation>
        <location evidence="2">Secreted</location>
    </subcellularLocation>
</comment>
<comment type="caution">
    <text evidence="15">Lacks conserved residue(s) required for the propagation of feature annotation.</text>
</comment>
<keyword evidence="13" id="KW-0325">Glycoprotein</keyword>